<accession>A0A0P1EYN1</accession>
<evidence type="ECO:0008006" key="3">
    <source>
        <dbReference type="Google" id="ProtNLM"/>
    </source>
</evidence>
<dbReference type="STRING" id="266809.PM03_15045"/>
<gene>
    <name evidence="1" type="ORF">THS5294_01504</name>
</gene>
<reference evidence="1 2" key="1">
    <citation type="submission" date="2015-09" db="EMBL/GenBank/DDBJ databases">
        <authorList>
            <consortium name="Swine Surveillance"/>
        </authorList>
    </citation>
    <scope>NUCLEOTIDE SEQUENCE [LARGE SCALE GENOMIC DNA]</scope>
    <source>
        <strain evidence="1 2">CECT 5294</strain>
    </source>
</reference>
<evidence type="ECO:0000313" key="2">
    <source>
        <dbReference type="Proteomes" id="UP000051298"/>
    </source>
</evidence>
<name>A0A0P1EYN1_9RHOB</name>
<organism evidence="1 2">
    <name type="scientific">Thalassobacter stenotrophicus</name>
    <dbReference type="NCBI Taxonomy" id="266809"/>
    <lineage>
        <taxon>Bacteria</taxon>
        <taxon>Pseudomonadati</taxon>
        <taxon>Pseudomonadota</taxon>
        <taxon>Alphaproteobacteria</taxon>
        <taxon>Rhodobacterales</taxon>
        <taxon>Roseobacteraceae</taxon>
        <taxon>Thalassobacter</taxon>
    </lineage>
</organism>
<proteinExistence type="predicted"/>
<protein>
    <recommendedName>
        <fullName evidence="3">JmjC domain-containing protein</fullName>
    </recommendedName>
</protein>
<evidence type="ECO:0000313" key="1">
    <source>
        <dbReference type="EMBL" id="CUH60215.1"/>
    </source>
</evidence>
<sequence length="210" mass="23339">MEVRRTSLELWPTRVSFFETPVDWAVNRQLADEAIAAVGWSEAHDVPSASKRRVRGILERSDAGQALKAHLFDCARTVLGPWAKYLDPDHCENRALVIAPGGFISTHKDSREGDLTCVHFLTGGGAGQPINSVGTPRFVIEDPSRYFDEARLPFESRHGFSVNPRPGLSVFFPSHVPHNQHPHAGCTPHVQVVANFRVTLPDALEERLFD</sequence>
<dbReference type="RefSeq" id="WP_058123239.1">
    <property type="nucleotide sequence ID" value="NZ_CYRX01000025.1"/>
</dbReference>
<dbReference type="Proteomes" id="UP000051298">
    <property type="component" value="Unassembled WGS sequence"/>
</dbReference>
<dbReference type="Gene3D" id="2.60.120.620">
    <property type="entry name" value="q2cbj1_9rhob like domain"/>
    <property type="match status" value="1"/>
</dbReference>
<dbReference type="AlphaFoldDB" id="A0A0P1EYN1"/>
<dbReference type="EMBL" id="CYRX01000025">
    <property type="protein sequence ID" value="CUH60215.1"/>
    <property type="molecule type" value="Genomic_DNA"/>
</dbReference>